<name>A0A7J0FY71_9ERIC</name>
<dbReference type="PANTHER" id="PTHR22749">
    <property type="entry name" value="RIBOFLAVIN KINASE/FMN ADENYLYLTRANSFERASE"/>
    <property type="match status" value="1"/>
</dbReference>
<evidence type="ECO:0000259" key="8">
    <source>
        <dbReference type="SMART" id="SM00904"/>
    </source>
</evidence>
<evidence type="ECO:0000256" key="4">
    <source>
        <dbReference type="ARBA" id="ARBA00022643"/>
    </source>
</evidence>
<dbReference type="AlphaFoldDB" id="A0A7J0FY71"/>
<dbReference type="FunFam" id="2.40.30.30:FF:000005">
    <property type="entry name" value="Haloacid dehalogenase-like hydrolase domain-containing protein 1A"/>
    <property type="match status" value="1"/>
</dbReference>
<gene>
    <name evidence="9" type="ORF">Acr_15g0017380</name>
</gene>
<keyword evidence="9" id="KW-0378">Hydrolase</keyword>
<dbReference type="GO" id="GO:0008531">
    <property type="term" value="F:riboflavin kinase activity"/>
    <property type="evidence" value="ECO:0007669"/>
    <property type="project" value="UniProtKB-EC"/>
</dbReference>
<dbReference type="SUPFAM" id="SSF82114">
    <property type="entry name" value="Riboflavin kinase-like"/>
    <property type="match status" value="1"/>
</dbReference>
<proteinExistence type="predicted"/>
<dbReference type="EMBL" id="BJWL01000015">
    <property type="protein sequence ID" value="GFZ03130.1"/>
    <property type="molecule type" value="Genomic_DNA"/>
</dbReference>
<evidence type="ECO:0000256" key="1">
    <source>
        <dbReference type="ARBA" id="ARBA00005201"/>
    </source>
</evidence>
<dbReference type="UniPathway" id="UPA00276">
    <property type="reaction ID" value="UER00406"/>
</dbReference>
<dbReference type="GO" id="GO:0009398">
    <property type="term" value="P:FMN biosynthetic process"/>
    <property type="evidence" value="ECO:0007669"/>
    <property type="project" value="UniProtKB-UniPathway"/>
</dbReference>
<evidence type="ECO:0000256" key="6">
    <source>
        <dbReference type="ARBA" id="ARBA00022741"/>
    </source>
</evidence>
<dbReference type="InterPro" id="IPR015865">
    <property type="entry name" value="Riboflavin_kinase_bac/euk"/>
</dbReference>
<evidence type="ECO:0000256" key="5">
    <source>
        <dbReference type="ARBA" id="ARBA00022679"/>
    </source>
</evidence>
<dbReference type="OrthoDB" id="276388at2759"/>
<sequence>MANSLKKLVSCVILDLDGTLLNTDGIVIEVLKGYLVKYGKRWDGRGAHSIVGKTPREAAAVIVEDYGLPLSIDEFVSEITPMCSDQWFNIKALPGANRLINHLKGWKESFSLIIGGDEVTVGKPSPEIFLEVAKRLNVDPSKCLVIEDSIPGVMAGKAAGMEVVAVPSLTKQSHLYTSADEVINSLLDLQPAKWGLPPFEDWIEGTLPNEPWHIGGPVTKGFGRGSKVLGIPTANLSTEGYSTVLSEHPSGVYFGWAGLSTRGIYKFVMSIGWNPYFNNAEKTIEPWLLHDFEEDFYGEELHLAIVGYIRPEANFSSLESLIEKIHEDRRIAETALELSLYLKYREDPYLKISLHGDNSHL</sequence>
<evidence type="ECO:0000256" key="7">
    <source>
        <dbReference type="ARBA" id="ARBA00022840"/>
    </source>
</evidence>
<dbReference type="NCBIfam" id="TIGR01509">
    <property type="entry name" value="HAD-SF-IA-v3"/>
    <property type="match status" value="1"/>
</dbReference>
<dbReference type="Proteomes" id="UP000585474">
    <property type="component" value="Unassembled WGS sequence"/>
</dbReference>
<protein>
    <recommendedName>
        <fullName evidence="2">riboflavin kinase</fullName>
        <ecNumber evidence="2">2.7.1.26</ecNumber>
    </recommendedName>
</protein>
<dbReference type="InterPro" id="IPR036412">
    <property type="entry name" value="HAD-like_sf"/>
</dbReference>
<feature type="domain" description="Riboflavin kinase" evidence="8">
    <location>
        <begin position="207"/>
        <end position="337"/>
    </location>
</feature>
<dbReference type="PANTHER" id="PTHR22749:SF6">
    <property type="entry name" value="RIBOFLAVIN KINASE"/>
    <property type="match status" value="1"/>
</dbReference>
<dbReference type="InterPro" id="IPR023214">
    <property type="entry name" value="HAD_sf"/>
</dbReference>
<dbReference type="EC" id="2.7.1.26" evidence="2"/>
<evidence type="ECO:0000313" key="10">
    <source>
        <dbReference type="Proteomes" id="UP000585474"/>
    </source>
</evidence>
<dbReference type="SUPFAM" id="SSF56784">
    <property type="entry name" value="HAD-like"/>
    <property type="match status" value="1"/>
</dbReference>
<evidence type="ECO:0000256" key="3">
    <source>
        <dbReference type="ARBA" id="ARBA00022630"/>
    </source>
</evidence>
<comment type="caution">
    <text evidence="9">The sequence shown here is derived from an EMBL/GenBank/DDBJ whole genome shotgun (WGS) entry which is preliminary data.</text>
</comment>
<keyword evidence="10" id="KW-1185">Reference proteome</keyword>
<organism evidence="9 10">
    <name type="scientific">Actinidia rufa</name>
    <dbReference type="NCBI Taxonomy" id="165716"/>
    <lineage>
        <taxon>Eukaryota</taxon>
        <taxon>Viridiplantae</taxon>
        <taxon>Streptophyta</taxon>
        <taxon>Embryophyta</taxon>
        <taxon>Tracheophyta</taxon>
        <taxon>Spermatophyta</taxon>
        <taxon>Magnoliopsida</taxon>
        <taxon>eudicotyledons</taxon>
        <taxon>Gunneridae</taxon>
        <taxon>Pentapetalae</taxon>
        <taxon>asterids</taxon>
        <taxon>Ericales</taxon>
        <taxon>Actinidiaceae</taxon>
        <taxon>Actinidia</taxon>
    </lineage>
</organism>
<dbReference type="InterPro" id="IPR023468">
    <property type="entry name" value="Riboflavin_kinase"/>
</dbReference>
<dbReference type="InterPro" id="IPR023465">
    <property type="entry name" value="Riboflavin_kinase_dom_sf"/>
</dbReference>
<keyword evidence="6" id="KW-0547">Nucleotide-binding</keyword>
<dbReference type="Gene3D" id="3.40.50.1000">
    <property type="entry name" value="HAD superfamily/HAD-like"/>
    <property type="match status" value="1"/>
</dbReference>
<dbReference type="GO" id="GO:0005524">
    <property type="term" value="F:ATP binding"/>
    <property type="evidence" value="ECO:0007669"/>
    <property type="project" value="UniProtKB-KW"/>
</dbReference>
<dbReference type="SMART" id="SM00904">
    <property type="entry name" value="Flavokinase"/>
    <property type="match status" value="1"/>
</dbReference>
<dbReference type="GO" id="GO:0009231">
    <property type="term" value="P:riboflavin biosynthetic process"/>
    <property type="evidence" value="ECO:0007669"/>
    <property type="project" value="InterPro"/>
</dbReference>
<dbReference type="Pfam" id="PF00702">
    <property type="entry name" value="Hydrolase"/>
    <property type="match status" value="1"/>
</dbReference>
<accession>A0A7J0FY71</accession>
<keyword evidence="4" id="KW-0288">FMN</keyword>
<dbReference type="GO" id="GO:0016787">
    <property type="term" value="F:hydrolase activity"/>
    <property type="evidence" value="ECO:0007669"/>
    <property type="project" value="UniProtKB-KW"/>
</dbReference>
<dbReference type="Gene3D" id="1.10.150.240">
    <property type="entry name" value="Putative phosphatase, domain 2"/>
    <property type="match status" value="1"/>
</dbReference>
<keyword evidence="5" id="KW-0808">Transferase</keyword>
<evidence type="ECO:0000256" key="2">
    <source>
        <dbReference type="ARBA" id="ARBA00012105"/>
    </source>
</evidence>
<keyword evidence="9" id="KW-0418">Kinase</keyword>
<keyword evidence="7" id="KW-0067">ATP-binding</keyword>
<dbReference type="FunFam" id="1.10.150.240:FF:000001">
    <property type="entry name" value="Haloacid dehalogenase-like hydrolase domain"/>
    <property type="match status" value="1"/>
</dbReference>
<reference evidence="9 10" key="1">
    <citation type="submission" date="2019-07" db="EMBL/GenBank/DDBJ databases">
        <title>De Novo Assembly of kiwifruit Actinidia rufa.</title>
        <authorList>
            <person name="Sugita-Konishi S."/>
            <person name="Sato K."/>
            <person name="Mori E."/>
            <person name="Abe Y."/>
            <person name="Kisaki G."/>
            <person name="Hamano K."/>
            <person name="Suezawa K."/>
            <person name="Otani M."/>
            <person name="Fukuda T."/>
            <person name="Manabe T."/>
            <person name="Gomi K."/>
            <person name="Tabuchi M."/>
            <person name="Akimitsu K."/>
            <person name="Kataoka I."/>
        </authorList>
    </citation>
    <scope>NUCLEOTIDE SEQUENCE [LARGE SCALE GENOMIC DNA]</scope>
    <source>
        <strain evidence="10">cv. Fuchu</strain>
    </source>
</reference>
<dbReference type="Pfam" id="PF01687">
    <property type="entry name" value="Flavokinase"/>
    <property type="match status" value="1"/>
</dbReference>
<dbReference type="Gene3D" id="2.40.30.30">
    <property type="entry name" value="Riboflavin kinase-like"/>
    <property type="match status" value="1"/>
</dbReference>
<dbReference type="InterPro" id="IPR023198">
    <property type="entry name" value="PGP-like_dom2"/>
</dbReference>
<comment type="pathway">
    <text evidence="1">Cofactor biosynthesis; FMN biosynthesis; FMN from riboflavin (ATP route): step 1/1.</text>
</comment>
<evidence type="ECO:0000313" key="9">
    <source>
        <dbReference type="EMBL" id="GFZ03130.1"/>
    </source>
</evidence>
<keyword evidence="3" id="KW-0285">Flavoprotein</keyword>
<dbReference type="InterPro" id="IPR006439">
    <property type="entry name" value="HAD-SF_hydro_IA"/>
</dbReference>